<dbReference type="OrthoDB" id="47649at2759"/>
<keyword evidence="2" id="KW-1185">Reference proteome</keyword>
<proteinExistence type="predicted"/>
<protein>
    <recommendedName>
        <fullName evidence="3">BspA family leucine-rich repeat surface protein</fullName>
    </recommendedName>
</protein>
<accession>A0A8J2X4F5</accession>
<gene>
    <name evidence="1" type="ORF">PECAL_6P04400</name>
</gene>
<dbReference type="InterPro" id="IPR005046">
    <property type="entry name" value="DUF285"/>
</dbReference>
<dbReference type="EMBL" id="CAKKNE010000006">
    <property type="protein sequence ID" value="CAH0378843.1"/>
    <property type="molecule type" value="Genomic_DNA"/>
</dbReference>
<reference evidence="1" key="1">
    <citation type="submission" date="2021-11" db="EMBL/GenBank/DDBJ databases">
        <authorList>
            <consortium name="Genoscope - CEA"/>
            <person name="William W."/>
        </authorList>
    </citation>
    <scope>NUCLEOTIDE SEQUENCE</scope>
</reference>
<dbReference type="Proteomes" id="UP000789595">
    <property type="component" value="Unassembled WGS sequence"/>
</dbReference>
<comment type="caution">
    <text evidence="1">The sequence shown here is derived from an EMBL/GenBank/DDBJ whole genome shotgun (WGS) entry which is preliminary data.</text>
</comment>
<dbReference type="Pfam" id="PF03382">
    <property type="entry name" value="DUF285"/>
    <property type="match status" value="1"/>
</dbReference>
<name>A0A8J2X4F5_9STRA</name>
<organism evidence="1 2">
    <name type="scientific">Pelagomonas calceolata</name>
    <dbReference type="NCBI Taxonomy" id="35677"/>
    <lineage>
        <taxon>Eukaryota</taxon>
        <taxon>Sar</taxon>
        <taxon>Stramenopiles</taxon>
        <taxon>Ochrophyta</taxon>
        <taxon>Pelagophyceae</taxon>
        <taxon>Pelagomonadales</taxon>
        <taxon>Pelagomonadaceae</taxon>
        <taxon>Pelagomonas</taxon>
    </lineage>
</organism>
<evidence type="ECO:0000313" key="1">
    <source>
        <dbReference type="EMBL" id="CAH0378843.1"/>
    </source>
</evidence>
<dbReference type="AlphaFoldDB" id="A0A8J2X4F5"/>
<sequence length="242" mass="25574">MTDSNIKTAVTAWLADATAAEATYGHISTWGTSGVTDMSYLFCSGYDATHRPLCNNAASSFNEDIGAWDTSGVKTMYAMFSSASVFNQDIGDWAVDGVTNMSEMFVYASAFNQDLSGWAVHSVRKMKFMFHSASAFNQDISGWAVDSVTDMYAMFYEASAFDQNLGWCAADGVDLGAAFDGTPCAYTCGVGRGQFLAASGSCESTPAPTAYWDGVHHTDVSIRTAVAASGVGVALLVLALAT</sequence>
<dbReference type="NCBIfam" id="TIGR02167">
    <property type="entry name" value="Liste_lipo_26"/>
    <property type="match status" value="1"/>
</dbReference>
<dbReference type="InterPro" id="IPR011889">
    <property type="entry name" value="Liste_lipo_26"/>
</dbReference>
<evidence type="ECO:0008006" key="3">
    <source>
        <dbReference type="Google" id="ProtNLM"/>
    </source>
</evidence>
<evidence type="ECO:0000313" key="2">
    <source>
        <dbReference type="Proteomes" id="UP000789595"/>
    </source>
</evidence>